<evidence type="ECO:0000256" key="1">
    <source>
        <dbReference type="ARBA" id="ARBA00022741"/>
    </source>
</evidence>
<dbReference type="PANTHER" id="PTHR23257:SF958">
    <property type="entry name" value="SERINE_THREONINE-PROTEIN KINASE WNK4"/>
    <property type="match status" value="1"/>
</dbReference>
<evidence type="ECO:0000313" key="7">
    <source>
        <dbReference type="Proteomes" id="UP001470230"/>
    </source>
</evidence>
<keyword evidence="2 3" id="KW-0067">ATP-binding</keyword>
<feature type="binding site" evidence="3">
    <location>
        <position position="493"/>
    </location>
    <ligand>
        <name>ATP</name>
        <dbReference type="ChEBI" id="CHEBI:30616"/>
    </ligand>
</feature>
<keyword evidence="7" id="KW-1185">Reference proteome</keyword>
<dbReference type="InterPro" id="IPR017441">
    <property type="entry name" value="Protein_kinase_ATP_BS"/>
</dbReference>
<reference evidence="6 7" key="1">
    <citation type="submission" date="2024-04" db="EMBL/GenBank/DDBJ databases">
        <title>Tritrichomonas musculus Genome.</title>
        <authorList>
            <person name="Alves-Ferreira E."/>
            <person name="Grigg M."/>
            <person name="Lorenzi H."/>
            <person name="Galac M."/>
        </authorList>
    </citation>
    <scope>NUCLEOTIDE SEQUENCE [LARGE SCALE GENOMIC DNA]</scope>
    <source>
        <strain evidence="6 7">EAF2021</strain>
    </source>
</reference>
<evidence type="ECO:0000256" key="2">
    <source>
        <dbReference type="ARBA" id="ARBA00022840"/>
    </source>
</evidence>
<proteinExistence type="predicted"/>
<evidence type="ECO:0000259" key="5">
    <source>
        <dbReference type="PROSITE" id="PS50011"/>
    </source>
</evidence>
<dbReference type="InterPro" id="IPR008271">
    <property type="entry name" value="Ser/Thr_kinase_AS"/>
</dbReference>
<evidence type="ECO:0000313" key="6">
    <source>
        <dbReference type="EMBL" id="KAK8871358.1"/>
    </source>
</evidence>
<dbReference type="Proteomes" id="UP001470230">
    <property type="component" value="Unassembled WGS sequence"/>
</dbReference>
<dbReference type="PROSITE" id="PS00107">
    <property type="entry name" value="PROTEIN_KINASE_ATP"/>
    <property type="match status" value="1"/>
</dbReference>
<name>A0ABR2J1L3_9EUKA</name>
<keyword evidence="4" id="KW-0175">Coiled coil</keyword>
<dbReference type="EMBL" id="JAPFFF010000013">
    <property type="protein sequence ID" value="KAK8871358.1"/>
    <property type="molecule type" value="Genomic_DNA"/>
</dbReference>
<dbReference type="InterPro" id="IPR000719">
    <property type="entry name" value="Prot_kinase_dom"/>
</dbReference>
<dbReference type="PROSITE" id="PS50011">
    <property type="entry name" value="PROTEIN_KINASE_DOM"/>
    <property type="match status" value="1"/>
</dbReference>
<accession>A0ABR2J1L3</accession>
<dbReference type="Pfam" id="PF00069">
    <property type="entry name" value="Pkinase"/>
    <property type="match status" value="1"/>
</dbReference>
<dbReference type="InterPro" id="IPR050167">
    <property type="entry name" value="Ser_Thr_protein_kinase"/>
</dbReference>
<comment type="caution">
    <text evidence="6">The sequence shown here is derived from an EMBL/GenBank/DDBJ whole genome shotgun (WGS) entry which is preliminary data.</text>
</comment>
<dbReference type="PROSITE" id="PS00108">
    <property type="entry name" value="PROTEIN_KINASE_ST"/>
    <property type="match status" value="1"/>
</dbReference>
<gene>
    <name evidence="6" type="ORF">M9Y10_007080</name>
</gene>
<feature type="domain" description="Protein kinase" evidence="5">
    <location>
        <begin position="467"/>
        <end position="722"/>
    </location>
</feature>
<evidence type="ECO:0000256" key="4">
    <source>
        <dbReference type="SAM" id="Coils"/>
    </source>
</evidence>
<evidence type="ECO:0000256" key="3">
    <source>
        <dbReference type="PROSITE-ProRule" id="PRU10141"/>
    </source>
</evidence>
<sequence length="755" mass="87789">MSTTKSVSKKFRTEKEPLKYKSIKITDDLSILDLKKIVLKSFFLRANQKYISDIALTNLTTNYFDSAYNNDNAYNIFSKEDNKWLIYKDSRYTVHIDIYGPKSNSEIVYPISLLSGYESLINFLSEETKTDTKYISIYRNNGNRDLIEKTDNIAKFKDEGIIAFLFPISAEFTYKKLSKKMNFKFNDFLQNIKQEIGAELKLKPNDFLFELNGAILTENKMIYDILKTADQKPKINVIVNSKIKVHVPFINDYFEFNISMALKNELYFLVSKIQDYFNINTKIELLMGNKADVIDLNKKCYEIINDDFKYVTVKSEKPLKIIRYIKVRNLYMKIEINPQDHISDIIQHIANEIKCDPYNISLIAHTQDGKEIKMKSDKFTDYFILPNDEIIANIIEHEVDSKDEKEHLETIARLRAELQQKDDIISRNQEEINTLKEKNQQLSKLKFLKKTKKEITYFQSNEYQKEQSSSSLLGTGGFSNVYKVSKNQKYAMKELNENGSQNNGMKRFISESEILFRLRHPCIIRIYGFNKGDDENPPSIILNLEPQSLEKVIEDGSLSEKKEKARIVVEIVLGMRYIHSKNVIHRDLKPNNILLSRNNHVRISDFGLALFDDPEVKKTNSAGSLLFMAPELLSIDDDDESEKIEYNNKIDVFAFSIVLYYIIVGGYPTLNWNRVIAGLPLKVPPTVPKWVEKMINACQSLDPNDRPTFNDIFEIIKSHNFNLFSDDEHPSFDVSEILDRISKIEAFEFMNNEPT</sequence>
<feature type="coiled-coil region" evidence="4">
    <location>
        <begin position="411"/>
        <end position="445"/>
    </location>
</feature>
<dbReference type="InterPro" id="IPR011009">
    <property type="entry name" value="Kinase-like_dom_sf"/>
</dbReference>
<dbReference type="SMART" id="SM00220">
    <property type="entry name" value="S_TKc"/>
    <property type="match status" value="1"/>
</dbReference>
<keyword evidence="1 3" id="KW-0547">Nucleotide-binding</keyword>
<dbReference type="SUPFAM" id="SSF56112">
    <property type="entry name" value="Protein kinase-like (PK-like)"/>
    <property type="match status" value="1"/>
</dbReference>
<organism evidence="6 7">
    <name type="scientific">Tritrichomonas musculus</name>
    <dbReference type="NCBI Taxonomy" id="1915356"/>
    <lineage>
        <taxon>Eukaryota</taxon>
        <taxon>Metamonada</taxon>
        <taxon>Parabasalia</taxon>
        <taxon>Tritrichomonadida</taxon>
        <taxon>Tritrichomonadidae</taxon>
        <taxon>Tritrichomonas</taxon>
    </lineage>
</organism>
<dbReference type="Gene3D" id="1.10.510.10">
    <property type="entry name" value="Transferase(Phosphotransferase) domain 1"/>
    <property type="match status" value="1"/>
</dbReference>
<protein>
    <recommendedName>
        <fullName evidence="5">Protein kinase domain-containing protein</fullName>
    </recommendedName>
</protein>
<dbReference type="PANTHER" id="PTHR23257">
    <property type="entry name" value="SERINE-THREONINE PROTEIN KINASE"/>
    <property type="match status" value="1"/>
</dbReference>